<keyword evidence="1" id="KW-0472">Membrane</keyword>
<keyword evidence="1" id="KW-1133">Transmembrane helix</keyword>
<dbReference type="EMBL" id="JAKGSI010000002">
    <property type="protein sequence ID" value="MCF4006670.1"/>
    <property type="molecule type" value="Genomic_DNA"/>
</dbReference>
<evidence type="ECO:0000313" key="3">
    <source>
        <dbReference type="Proteomes" id="UP001139336"/>
    </source>
</evidence>
<keyword evidence="3" id="KW-1185">Reference proteome</keyword>
<reference evidence="2" key="1">
    <citation type="submission" date="2022-01" db="EMBL/GenBank/DDBJ databases">
        <title>Corynebacterium sp. nov isolated from isolated from the feces of the greater white-fronted geese (Anser albifrons) at Poyang Lake, PR China.</title>
        <authorList>
            <person name="Liu Q."/>
        </authorList>
    </citation>
    <scope>NUCLEOTIDE SEQUENCE</scope>
    <source>
        <strain evidence="2">JCM 32435</strain>
    </source>
</reference>
<dbReference type="RefSeq" id="WP_236118454.1">
    <property type="nucleotide sequence ID" value="NZ_JAKGSI010000002.1"/>
</dbReference>
<evidence type="ECO:0000256" key="1">
    <source>
        <dbReference type="SAM" id="Phobius"/>
    </source>
</evidence>
<accession>A0A9X1QR58</accession>
<dbReference type="AlphaFoldDB" id="A0A9X1QR58"/>
<gene>
    <name evidence="2" type="ORF">L1O03_05685</name>
</gene>
<organism evidence="2 3">
    <name type="scientific">Corynebacterium uropygiale</name>
    <dbReference type="NCBI Taxonomy" id="1775911"/>
    <lineage>
        <taxon>Bacteria</taxon>
        <taxon>Bacillati</taxon>
        <taxon>Actinomycetota</taxon>
        <taxon>Actinomycetes</taxon>
        <taxon>Mycobacteriales</taxon>
        <taxon>Corynebacteriaceae</taxon>
        <taxon>Corynebacterium</taxon>
    </lineage>
</organism>
<sequence length="52" mass="6083">MDPRRLHMFLWLRLVVLVVFCGYVAYEGMTIVAVLAALLIVLTIWQLIMAYR</sequence>
<keyword evidence="1" id="KW-0812">Transmembrane</keyword>
<evidence type="ECO:0000313" key="2">
    <source>
        <dbReference type="EMBL" id="MCF4006670.1"/>
    </source>
</evidence>
<protein>
    <submittedName>
        <fullName evidence="2">Uncharacterized protein</fullName>
    </submittedName>
</protein>
<name>A0A9X1QR58_9CORY</name>
<proteinExistence type="predicted"/>
<feature type="transmembrane region" description="Helical" evidence="1">
    <location>
        <begin position="7"/>
        <end position="25"/>
    </location>
</feature>
<comment type="caution">
    <text evidence="2">The sequence shown here is derived from an EMBL/GenBank/DDBJ whole genome shotgun (WGS) entry which is preliminary data.</text>
</comment>
<dbReference type="Proteomes" id="UP001139336">
    <property type="component" value="Unassembled WGS sequence"/>
</dbReference>
<feature type="transmembrane region" description="Helical" evidence="1">
    <location>
        <begin position="31"/>
        <end position="51"/>
    </location>
</feature>